<dbReference type="InterPro" id="IPR036249">
    <property type="entry name" value="Thioredoxin-like_sf"/>
</dbReference>
<dbReference type="OrthoDB" id="202840at2759"/>
<dbReference type="PANTHER" id="PTHR43968:SF6">
    <property type="entry name" value="GLUTATHIONE S-TRANSFERASE OMEGA"/>
    <property type="match status" value="1"/>
</dbReference>
<dbReference type="SUPFAM" id="SSF47616">
    <property type="entry name" value="GST C-terminal domain-like"/>
    <property type="match status" value="1"/>
</dbReference>
<gene>
    <name evidence="2" type="ORF">OBBRIDRAFT_796571</name>
</gene>
<dbReference type="Pfam" id="PF13417">
    <property type="entry name" value="GST_N_3"/>
    <property type="match status" value="1"/>
</dbReference>
<dbReference type="SFLD" id="SFLDS00019">
    <property type="entry name" value="Glutathione_Transferase_(cytos"/>
    <property type="match status" value="1"/>
</dbReference>
<accession>A0A8E2API9</accession>
<dbReference type="SUPFAM" id="SSF52833">
    <property type="entry name" value="Thioredoxin-like"/>
    <property type="match status" value="1"/>
</dbReference>
<evidence type="ECO:0000313" key="3">
    <source>
        <dbReference type="Proteomes" id="UP000250043"/>
    </source>
</evidence>
<proteinExistence type="predicted"/>
<dbReference type="InterPro" id="IPR050983">
    <property type="entry name" value="GST_Omega/HSP26"/>
</dbReference>
<dbReference type="CDD" id="cd00299">
    <property type="entry name" value="GST_C_family"/>
    <property type="match status" value="1"/>
</dbReference>
<dbReference type="Gene3D" id="3.40.30.10">
    <property type="entry name" value="Glutaredoxin"/>
    <property type="match status" value="1"/>
</dbReference>
<dbReference type="Gene3D" id="1.20.1050.10">
    <property type="match status" value="1"/>
</dbReference>
<dbReference type="EMBL" id="KV722501">
    <property type="protein sequence ID" value="OCH87034.1"/>
    <property type="molecule type" value="Genomic_DNA"/>
</dbReference>
<protein>
    <submittedName>
        <fullName evidence="2">Glutathione S-transferase C-terminal-like protein</fullName>
    </submittedName>
</protein>
<evidence type="ECO:0000259" key="1">
    <source>
        <dbReference type="PROSITE" id="PS50404"/>
    </source>
</evidence>
<dbReference type="AlphaFoldDB" id="A0A8E2API9"/>
<name>A0A8E2API9_9APHY</name>
<reference evidence="2 3" key="1">
    <citation type="submission" date="2016-07" db="EMBL/GenBank/DDBJ databases">
        <title>Draft genome of the white-rot fungus Obba rivulosa 3A-2.</title>
        <authorList>
            <consortium name="DOE Joint Genome Institute"/>
            <person name="Miettinen O."/>
            <person name="Riley R."/>
            <person name="Acob R."/>
            <person name="Barry K."/>
            <person name="Cullen D."/>
            <person name="De Vries R."/>
            <person name="Hainaut M."/>
            <person name="Hatakka A."/>
            <person name="Henrissat B."/>
            <person name="Hilden K."/>
            <person name="Kuo R."/>
            <person name="Labutti K."/>
            <person name="Lipzen A."/>
            <person name="Makela M.R."/>
            <person name="Sandor L."/>
            <person name="Spatafora J.W."/>
            <person name="Grigoriev I.V."/>
            <person name="Hibbett D.S."/>
        </authorList>
    </citation>
    <scope>NUCLEOTIDE SEQUENCE [LARGE SCALE GENOMIC DNA]</scope>
    <source>
        <strain evidence="2 3">3A-2</strain>
    </source>
</reference>
<dbReference type="CDD" id="cd00570">
    <property type="entry name" value="GST_N_family"/>
    <property type="match status" value="1"/>
</dbReference>
<dbReference type="PROSITE" id="PS50404">
    <property type="entry name" value="GST_NTER"/>
    <property type="match status" value="1"/>
</dbReference>
<dbReference type="SFLD" id="SFLDG00358">
    <property type="entry name" value="Main_(cytGST)"/>
    <property type="match status" value="1"/>
</dbReference>
<feature type="domain" description="GST N-terminal" evidence="1">
    <location>
        <begin position="3"/>
        <end position="94"/>
    </location>
</feature>
<dbReference type="PANTHER" id="PTHR43968">
    <property type="match status" value="1"/>
</dbReference>
<organism evidence="2 3">
    <name type="scientific">Obba rivulosa</name>
    <dbReference type="NCBI Taxonomy" id="1052685"/>
    <lineage>
        <taxon>Eukaryota</taxon>
        <taxon>Fungi</taxon>
        <taxon>Dikarya</taxon>
        <taxon>Basidiomycota</taxon>
        <taxon>Agaricomycotina</taxon>
        <taxon>Agaricomycetes</taxon>
        <taxon>Polyporales</taxon>
        <taxon>Gelatoporiaceae</taxon>
        <taxon>Obba</taxon>
    </lineage>
</organism>
<dbReference type="GO" id="GO:0016740">
    <property type="term" value="F:transferase activity"/>
    <property type="evidence" value="ECO:0007669"/>
    <property type="project" value="UniProtKB-KW"/>
</dbReference>
<evidence type="ECO:0000313" key="2">
    <source>
        <dbReference type="EMBL" id="OCH87034.1"/>
    </source>
</evidence>
<keyword evidence="3" id="KW-1185">Reference proteome</keyword>
<sequence>MADQITLYTSPASPYSHAVEIALAEAGANFKKYYIDAKNKPEWFVSKVNPVGQIPAITYGGPDVPPDQPSPESVKLRESTVLLEFITELFPGAGLLPKDLVLRAKARLFLEISKSKLLPAWFGTFRKGEPIENLFAILEQLQAMLPPTGFVVGGYSIADAYIASILSRADIIFENNLNASGWPDDEGARILETLRGPRFVRLAQYKQDLFERPSFKSTFDKAALTEKYKGYFGTPGALQSY</sequence>
<dbReference type="InterPro" id="IPR040079">
    <property type="entry name" value="Glutathione_S-Trfase"/>
</dbReference>
<dbReference type="InterPro" id="IPR036282">
    <property type="entry name" value="Glutathione-S-Trfase_C_sf"/>
</dbReference>
<dbReference type="Proteomes" id="UP000250043">
    <property type="component" value="Unassembled WGS sequence"/>
</dbReference>
<dbReference type="GO" id="GO:0005737">
    <property type="term" value="C:cytoplasm"/>
    <property type="evidence" value="ECO:0007669"/>
    <property type="project" value="TreeGrafter"/>
</dbReference>
<keyword evidence="2" id="KW-0808">Transferase</keyword>
<dbReference type="InterPro" id="IPR004045">
    <property type="entry name" value="Glutathione_S-Trfase_N"/>
</dbReference>